<proteinExistence type="predicted"/>
<dbReference type="AlphaFoldDB" id="A0A2I0TCC1"/>
<gene>
    <name evidence="1" type="ORF">llap_18259</name>
</gene>
<evidence type="ECO:0000313" key="1">
    <source>
        <dbReference type="EMBL" id="PKU31437.1"/>
    </source>
</evidence>
<protein>
    <submittedName>
        <fullName evidence="1">Uncharacterized protein</fullName>
    </submittedName>
</protein>
<name>A0A2I0TCC1_LIMLA</name>
<accession>A0A2I0TCC1</accession>
<dbReference type="Proteomes" id="UP000233556">
    <property type="component" value="Unassembled WGS sequence"/>
</dbReference>
<reference evidence="2" key="1">
    <citation type="submission" date="2017-11" db="EMBL/GenBank/DDBJ databases">
        <authorList>
            <person name="Lima N.C."/>
            <person name="Parody-Merino A.M."/>
            <person name="Battley P.F."/>
            <person name="Fidler A.E."/>
            <person name="Prosdocimi F."/>
        </authorList>
    </citation>
    <scope>NUCLEOTIDE SEQUENCE [LARGE SCALE GENOMIC DNA]</scope>
</reference>
<dbReference type="EMBL" id="KZ512809">
    <property type="protein sequence ID" value="PKU31437.1"/>
    <property type="molecule type" value="Genomic_DNA"/>
</dbReference>
<organism evidence="1 2">
    <name type="scientific">Limosa lapponica baueri</name>
    <dbReference type="NCBI Taxonomy" id="1758121"/>
    <lineage>
        <taxon>Eukaryota</taxon>
        <taxon>Metazoa</taxon>
        <taxon>Chordata</taxon>
        <taxon>Craniata</taxon>
        <taxon>Vertebrata</taxon>
        <taxon>Euteleostomi</taxon>
        <taxon>Archelosauria</taxon>
        <taxon>Archosauria</taxon>
        <taxon>Dinosauria</taxon>
        <taxon>Saurischia</taxon>
        <taxon>Theropoda</taxon>
        <taxon>Coelurosauria</taxon>
        <taxon>Aves</taxon>
        <taxon>Neognathae</taxon>
        <taxon>Neoaves</taxon>
        <taxon>Charadriiformes</taxon>
        <taxon>Scolopacidae</taxon>
        <taxon>Limosa</taxon>
    </lineage>
</organism>
<keyword evidence="2" id="KW-1185">Reference proteome</keyword>
<reference evidence="2" key="2">
    <citation type="submission" date="2017-12" db="EMBL/GenBank/DDBJ databases">
        <title>Genome sequence of the Bar-tailed Godwit (Limosa lapponica baueri).</title>
        <authorList>
            <person name="Lima N.C.B."/>
            <person name="Parody-Merino A.M."/>
            <person name="Battley P.F."/>
            <person name="Fidler A.E."/>
            <person name="Prosdocimi F."/>
        </authorList>
    </citation>
    <scope>NUCLEOTIDE SEQUENCE [LARGE SCALE GENOMIC DNA]</scope>
</reference>
<sequence length="108" mass="12205">MDAEELWQGRMFLELEFFLDVSPEFFGTGPSFTERFMNPRGLGPDFLCRSFAQFYWDRPVHSIAVTIPGEILALQSSALLYLSIIAAALDTPDIDVIIRDCVLGKDLE</sequence>
<evidence type="ECO:0000313" key="2">
    <source>
        <dbReference type="Proteomes" id="UP000233556"/>
    </source>
</evidence>